<dbReference type="Proteomes" id="UP001172756">
    <property type="component" value="Unassembled WGS sequence"/>
</dbReference>
<dbReference type="EMBL" id="JAUHQB010000008">
    <property type="protein sequence ID" value="MDN4484078.1"/>
    <property type="molecule type" value="Genomic_DNA"/>
</dbReference>
<gene>
    <name evidence="3" type="ORF">QQ002_11055</name>
    <name evidence="4" type="ORF">QQX10_12170</name>
</gene>
<dbReference type="SMART" id="SM00530">
    <property type="entry name" value="HTH_XRE"/>
    <property type="match status" value="1"/>
</dbReference>
<evidence type="ECO:0000313" key="3">
    <source>
        <dbReference type="EMBL" id="MDN4484078.1"/>
    </source>
</evidence>
<accession>A0AAW7MA18</accession>
<dbReference type="SUPFAM" id="SSF47413">
    <property type="entry name" value="lambda repressor-like DNA-binding domains"/>
    <property type="match status" value="1"/>
</dbReference>
<dbReference type="InterPro" id="IPR014710">
    <property type="entry name" value="RmlC-like_jellyroll"/>
</dbReference>
<dbReference type="SUPFAM" id="SSF51182">
    <property type="entry name" value="RmlC-like cupins"/>
    <property type="match status" value="1"/>
</dbReference>
<dbReference type="InterPro" id="IPR001387">
    <property type="entry name" value="Cro/C1-type_HTH"/>
</dbReference>
<dbReference type="GO" id="GO:0005829">
    <property type="term" value="C:cytosol"/>
    <property type="evidence" value="ECO:0007669"/>
    <property type="project" value="TreeGrafter"/>
</dbReference>
<protein>
    <submittedName>
        <fullName evidence="4">XRE family transcriptional regulator</fullName>
    </submittedName>
</protein>
<evidence type="ECO:0000313" key="4">
    <source>
        <dbReference type="EMBL" id="MDN4488921.1"/>
    </source>
</evidence>
<dbReference type="PANTHER" id="PTHR46797">
    <property type="entry name" value="HTH-TYPE TRANSCRIPTIONAL REGULATOR"/>
    <property type="match status" value="1"/>
</dbReference>
<dbReference type="PROSITE" id="PS50943">
    <property type="entry name" value="HTH_CROC1"/>
    <property type="match status" value="1"/>
</dbReference>
<dbReference type="GO" id="GO:0003700">
    <property type="term" value="F:DNA-binding transcription factor activity"/>
    <property type="evidence" value="ECO:0007669"/>
    <property type="project" value="TreeGrafter"/>
</dbReference>
<keyword evidence="5" id="KW-1185">Reference proteome</keyword>
<dbReference type="EMBL" id="JAUHPX010000008">
    <property type="protein sequence ID" value="MDN4488921.1"/>
    <property type="molecule type" value="Genomic_DNA"/>
</dbReference>
<evidence type="ECO:0000256" key="1">
    <source>
        <dbReference type="ARBA" id="ARBA00023125"/>
    </source>
</evidence>
<reference evidence="3 6" key="2">
    <citation type="submission" date="2023-06" db="EMBL/GenBank/DDBJ databases">
        <title>SYSU T0a273.</title>
        <authorList>
            <person name="Gao L."/>
            <person name="Fang B.-Z."/>
            <person name="Li W.-J."/>
        </authorList>
    </citation>
    <scope>NUCLEOTIDE SEQUENCE [LARGE SCALE GENOMIC DNA]</scope>
    <source>
        <strain evidence="3 6">SYSU T0a273</strain>
    </source>
</reference>
<dbReference type="PANTHER" id="PTHR46797:SF1">
    <property type="entry name" value="METHYLPHOSPHONATE SYNTHASE"/>
    <property type="match status" value="1"/>
</dbReference>
<dbReference type="RefSeq" id="WP_301121103.1">
    <property type="nucleotide sequence ID" value="NZ_JAUHPX010000008.1"/>
</dbReference>
<sequence length="193" mass="21294">MTESTTTSDEGAARLGARLRELRQQRRMTLVQLAAATDLSHPFLSQVERGLANLSLPSLRRIARALETSPVELMAAAESDDARRRRVEVTRAAARRPTPDGFARGVAQALVKAGRPFMPILVESESEDPEEPFVHAEDEFVLVLDGRVVLETDGRRHELGPGDSVYFAGGVRHRVWSQGGPYRLLVVKEQKGT</sequence>
<dbReference type="Pfam" id="PF13560">
    <property type="entry name" value="HTH_31"/>
    <property type="match status" value="1"/>
</dbReference>
<name>A0AAW7MA18_9MICO</name>
<evidence type="ECO:0000313" key="5">
    <source>
        <dbReference type="Proteomes" id="UP001172737"/>
    </source>
</evidence>
<dbReference type="Gene3D" id="1.10.260.40">
    <property type="entry name" value="lambda repressor-like DNA-binding domains"/>
    <property type="match status" value="1"/>
</dbReference>
<keyword evidence="1" id="KW-0238">DNA-binding</keyword>
<dbReference type="InterPro" id="IPR050807">
    <property type="entry name" value="TransReg_Diox_bact_type"/>
</dbReference>
<reference evidence="4" key="1">
    <citation type="submission" date="2023-06" db="EMBL/GenBank/DDBJ databases">
        <title>Sysu t00039.</title>
        <authorList>
            <person name="Gao L."/>
            <person name="Fang B.-Z."/>
            <person name="Li W.-J."/>
        </authorList>
    </citation>
    <scope>NUCLEOTIDE SEQUENCE</scope>
    <source>
        <strain evidence="4">SYSU T00039</strain>
    </source>
</reference>
<dbReference type="Proteomes" id="UP001172737">
    <property type="component" value="Unassembled WGS sequence"/>
</dbReference>
<dbReference type="InterPro" id="IPR011051">
    <property type="entry name" value="RmlC_Cupin_sf"/>
</dbReference>
<dbReference type="AlphaFoldDB" id="A0AAW7MA18"/>
<dbReference type="InterPro" id="IPR010982">
    <property type="entry name" value="Lambda_DNA-bd_dom_sf"/>
</dbReference>
<dbReference type="InterPro" id="IPR013096">
    <property type="entry name" value="Cupin_2"/>
</dbReference>
<evidence type="ECO:0000259" key="2">
    <source>
        <dbReference type="PROSITE" id="PS50943"/>
    </source>
</evidence>
<dbReference type="CDD" id="cd00093">
    <property type="entry name" value="HTH_XRE"/>
    <property type="match status" value="1"/>
</dbReference>
<dbReference type="Pfam" id="PF07883">
    <property type="entry name" value="Cupin_2"/>
    <property type="match status" value="1"/>
</dbReference>
<evidence type="ECO:0000313" key="6">
    <source>
        <dbReference type="Proteomes" id="UP001172756"/>
    </source>
</evidence>
<dbReference type="GO" id="GO:0003677">
    <property type="term" value="F:DNA binding"/>
    <property type="evidence" value="ECO:0007669"/>
    <property type="project" value="UniProtKB-KW"/>
</dbReference>
<dbReference type="CDD" id="cd02209">
    <property type="entry name" value="cupin_XRE_C"/>
    <property type="match status" value="1"/>
</dbReference>
<feature type="domain" description="HTH cro/C1-type" evidence="2">
    <location>
        <begin position="19"/>
        <end position="73"/>
    </location>
</feature>
<dbReference type="Gene3D" id="2.60.120.10">
    <property type="entry name" value="Jelly Rolls"/>
    <property type="match status" value="1"/>
</dbReference>
<organism evidence="4 5">
    <name type="scientific">Demequina lignilytica</name>
    <dbReference type="NCBI Taxonomy" id="3051663"/>
    <lineage>
        <taxon>Bacteria</taxon>
        <taxon>Bacillati</taxon>
        <taxon>Actinomycetota</taxon>
        <taxon>Actinomycetes</taxon>
        <taxon>Micrococcales</taxon>
        <taxon>Demequinaceae</taxon>
        <taxon>Demequina</taxon>
    </lineage>
</organism>
<proteinExistence type="predicted"/>
<comment type="caution">
    <text evidence="4">The sequence shown here is derived from an EMBL/GenBank/DDBJ whole genome shotgun (WGS) entry which is preliminary data.</text>
</comment>